<proteinExistence type="inferred from homology"/>
<dbReference type="Proteomes" id="UP000231195">
    <property type="component" value="Unassembled WGS sequence"/>
</dbReference>
<dbReference type="Gene3D" id="3.40.50.200">
    <property type="entry name" value="Peptidase S8/S53 domain"/>
    <property type="match status" value="1"/>
</dbReference>
<evidence type="ECO:0000256" key="2">
    <source>
        <dbReference type="ARBA" id="ARBA00022670"/>
    </source>
</evidence>
<evidence type="ECO:0000256" key="5">
    <source>
        <dbReference type="PROSITE-ProRule" id="PRU01240"/>
    </source>
</evidence>
<evidence type="ECO:0000313" key="8">
    <source>
        <dbReference type="Proteomes" id="UP000231195"/>
    </source>
</evidence>
<accession>A0A2M7WZR9</accession>
<comment type="similarity">
    <text evidence="1 5">Belongs to the peptidase S8 family.</text>
</comment>
<evidence type="ECO:0000256" key="3">
    <source>
        <dbReference type="ARBA" id="ARBA00022801"/>
    </source>
</evidence>
<protein>
    <recommendedName>
        <fullName evidence="6">Peptidase S8/S53 domain-containing protein</fullName>
    </recommendedName>
</protein>
<dbReference type="PROSITE" id="PS51892">
    <property type="entry name" value="SUBTILASE"/>
    <property type="match status" value="1"/>
</dbReference>
<dbReference type="PROSITE" id="PS00138">
    <property type="entry name" value="SUBTILASE_SER"/>
    <property type="match status" value="1"/>
</dbReference>
<dbReference type="AlphaFoldDB" id="A0A2M7WZR9"/>
<dbReference type="InterPro" id="IPR000209">
    <property type="entry name" value="Peptidase_S8/S53_dom"/>
</dbReference>
<feature type="non-terminal residue" evidence="7">
    <location>
        <position position="92"/>
    </location>
</feature>
<dbReference type="PANTHER" id="PTHR43399">
    <property type="entry name" value="SUBTILISIN-RELATED"/>
    <property type="match status" value="1"/>
</dbReference>
<evidence type="ECO:0000313" key="7">
    <source>
        <dbReference type="EMBL" id="PJA39131.1"/>
    </source>
</evidence>
<dbReference type="PANTHER" id="PTHR43399:SF4">
    <property type="entry name" value="CELL WALL-ASSOCIATED PROTEASE"/>
    <property type="match status" value="1"/>
</dbReference>
<feature type="domain" description="Peptidase S8/S53" evidence="6">
    <location>
        <begin position="2"/>
        <end position="44"/>
    </location>
</feature>
<name>A0A2M7WZR9_UNCKA</name>
<keyword evidence="2" id="KW-0645">Protease</keyword>
<keyword evidence="4" id="KW-0720">Serine protease</keyword>
<comment type="caution">
    <text evidence="7">The sequence shown here is derived from an EMBL/GenBank/DDBJ whole genome shotgun (WGS) entry which is preliminary data.</text>
</comment>
<organism evidence="7 8">
    <name type="scientific">candidate division WWE3 bacterium CG_4_9_14_3_um_filter_39_7</name>
    <dbReference type="NCBI Taxonomy" id="1975080"/>
    <lineage>
        <taxon>Bacteria</taxon>
        <taxon>Katanobacteria</taxon>
    </lineage>
</organism>
<evidence type="ECO:0000259" key="6">
    <source>
        <dbReference type="Pfam" id="PF00082"/>
    </source>
</evidence>
<gene>
    <name evidence="7" type="ORF">CO179_05820</name>
</gene>
<feature type="non-terminal residue" evidence="7">
    <location>
        <position position="1"/>
    </location>
</feature>
<keyword evidence="3" id="KW-0378">Hydrolase</keyword>
<dbReference type="EMBL" id="PFWZ01000195">
    <property type="protein sequence ID" value="PJA39131.1"/>
    <property type="molecule type" value="Genomic_DNA"/>
</dbReference>
<sequence length="92" mass="9967">STYTLKSGTSMATPHVAGAWALLKSRFPSASVSTVLSALVNTGTQIYDSRNALTFPRIDVDNALTSINDLAKTWYLAEGYTGEDFSTYILIQ</sequence>
<dbReference type="InterPro" id="IPR023828">
    <property type="entry name" value="Peptidase_S8_Ser-AS"/>
</dbReference>
<dbReference type="InterPro" id="IPR051048">
    <property type="entry name" value="Peptidase_S8/S53_subtilisin"/>
</dbReference>
<dbReference type="InterPro" id="IPR036852">
    <property type="entry name" value="Peptidase_S8/S53_dom_sf"/>
</dbReference>
<dbReference type="GO" id="GO:0004252">
    <property type="term" value="F:serine-type endopeptidase activity"/>
    <property type="evidence" value="ECO:0007669"/>
    <property type="project" value="InterPro"/>
</dbReference>
<evidence type="ECO:0000256" key="4">
    <source>
        <dbReference type="ARBA" id="ARBA00022825"/>
    </source>
</evidence>
<comment type="caution">
    <text evidence="5">Lacks conserved residue(s) required for the propagation of feature annotation.</text>
</comment>
<dbReference type="GO" id="GO:0006508">
    <property type="term" value="P:proteolysis"/>
    <property type="evidence" value="ECO:0007669"/>
    <property type="project" value="UniProtKB-KW"/>
</dbReference>
<evidence type="ECO:0000256" key="1">
    <source>
        <dbReference type="ARBA" id="ARBA00011073"/>
    </source>
</evidence>
<dbReference type="Pfam" id="PF00082">
    <property type="entry name" value="Peptidase_S8"/>
    <property type="match status" value="1"/>
</dbReference>
<dbReference type="SUPFAM" id="SSF52743">
    <property type="entry name" value="Subtilisin-like"/>
    <property type="match status" value="1"/>
</dbReference>
<reference evidence="8" key="1">
    <citation type="submission" date="2017-09" db="EMBL/GenBank/DDBJ databases">
        <title>Depth-based differentiation of microbial function through sediment-hosted aquifers and enrichment of novel symbionts in the deep terrestrial subsurface.</title>
        <authorList>
            <person name="Probst A.J."/>
            <person name="Ladd B."/>
            <person name="Jarett J.K."/>
            <person name="Geller-Mcgrath D.E."/>
            <person name="Sieber C.M.K."/>
            <person name="Emerson J.B."/>
            <person name="Anantharaman K."/>
            <person name="Thomas B.C."/>
            <person name="Malmstrom R."/>
            <person name="Stieglmeier M."/>
            <person name="Klingl A."/>
            <person name="Woyke T."/>
            <person name="Ryan C.M."/>
            <person name="Banfield J.F."/>
        </authorList>
    </citation>
    <scope>NUCLEOTIDE SEQUENCE [LARGE SCALE GENOMIC DNA]</scope>
</reference>